<feature type="transmembrane region" description="Helical" evidence="7">
    <location>
        <begin position="247"/>
        <end position="272"/>
    </location>
</feature>
<feature type="domain" description="ABC3 transporter permease C-terminal" evidence="8">
    <location>
        <begin position="250"/>
        <end position="368"/>
    </location>
</feature>
<evidence type="ECO:0000256" key="6">
    <source>
        <dbReference type="ARBA" id="ARBA00038076"/>
    </source>
</evidence>
<reference evidence="11" key="1">
    <citation type="journal article" date="2019" name="Int. J. Syst. Evol. Microbiol.">
        <title>The Global Catalogue of Microorganisms (GCM) 10K type strain sequencing project: providing services to taxonomists for standard genome sequencing and annotation.</title>
        <authorList>
            <consortium name="The Broad Institute Genomics Platform"/>
            <consortium name="The Broad Institute Genome Sequencing Center for Infectious Disease"/>
            <person name="Wu L."/>
            <person name="Ma J."/>
        </authorList>
    </citation>
    <scope>NUCLEOTIDE SEQUENCE [LARGE SCALE GENOMIC DNA]</scope>
    <source>
        <strain evidence="11">JCM 9377</strain>
    </source>
</reference>
<feature type="transmembrane region" description="Helical" evidence="7">
    <location>
        <begin position="293"/>
        <end position="317"/>
    </location>
</feature>
<dbReference type="InterPro" id="IPR050250">
    <property type="entry name" value="Macrolide_Exporter_MacB"/>
</dbReference>
<name>A0ABP6QC65_9ACTN</name>
<protein>
    <recommendedName>
        <fullName evidence="12">ABC transport system permease protein</fullName>
    </recommendedName>
</protein>
<comment type="similarity">
    <text evidence="6">Belongs to the ABC-4 integral membrane protein family.</text>
</comment>
<dbReference type="InterPro" id="IPR003838">
    <property type="entry name" value="ABC3_permease_C"/>
</dbReference>
<gene>
    <name evidence="10" type="ORF">GCM10010468_41030</name>
</gene>
<feature type="transmembrane region" description="Helical" evidence="7">
    <location>
        <begin position="337"/>
        <end position="359"/>
    </location>
</feature>
<evidence type="ECO:0000256" key="4">
    <source>
        <dbReference type="ARBA" id="ARBA00022989"/>
    </source>
</evidence>
<comment type="caution">
    <text evidence="10">The sequence shown here is derived from an EMBL/GenBank/DDBJ whole genome shotgun (WGS) entry which is preliminary data.</text>
</comment>
<keyword evidence="3 7" id="KW-0812">Transmembrane</keyword>
<dbReference type="PANTHER" id="PTHR30572">
    <property type="entry name" value="MEMBRANE COMPONENT OF TRANSPORTER-RELATED"/>
    <property type="match status" value="1"/>
</dbReference>
<dbReference type="PANTHER" id="PTHR30572:SF4">
    <property type="entry name" value="ABC TRANSPORTER PERMEASE YTRF"/>
    <property type="match status" value="1"/>
</dbReference>
<evidence type="ECO:0000256" key="1">
    <source>
        <dbReference type="ARBA" id="ARBA00004651"/>
    </source>
</evidence>
<evidence type="ECO:0000256" key="7">
    <source>
        <dbReference type="SAM" id="Phobius"/>
    </source>
</evidence>
<accession>A0ABP6QC65</accession>
<proteinExistence type="inferred from homology"/>
<sequence length="761" mass="77974">MRAVWRTARFAIRRRRLQTSILGAVLMISTATAVLAVGLLVTVDGPFDRAFKQVAGAHLTVIYDADTAPDRLAGTGTSPGVIAAGGPYPVMTVNVPDGAEEPVPDDQSIAFLPGPLTVVGRTADDAARVDRLTLTRGRWPSAPGEVALSSTFLSRFHGFDTLGKTVRFTEGRSLKVVGVVRSVTASAQGWVLPADITAPTGYQMLYRLTDPDAPVSSVAGDLPVAGSQNYTVARLAATERAKTAIPFLVAFGAAGLLVAVLIIGNVVSGAVVSGFRHIGVLKALGFTPAQVTGVYLVMIAVPGMLGSLVGIVIGNLLAGAITSTLGDSLDLPAASGVSVWVDLGALLGVLTVIVVTALVPAVRAGRIPAAVAVSAGSAPRRGRGLRVQRALAMTRLPRTVSLGLGLPFARPGRTLLTISAVALGVAAVTFAVGLNRTIFAYNDDGTRASSYQLDVIDRRGAGPGTVPIADRPGTAKVGSGSRQTVGVTGVEGPVQMKAYEGDVTDRHGHRLIKGRWLTGPGEAVVGAPLLRASGTRVGDVIGVEAGGRSVPLKIVGLAILESDNALLTSWASATQIFPSLRVTIMEITLKPGTSVSAYDAALKADGYHTEATGDHGGQEGGEVVLLALIAALTLGIAAVAGLGVFNTVVLNTHDRARDFGILKSLGATPRQVLSIVVVSMAALGLAGGLIGLPLGTLARAVVLPKMAEPGGVLLPYTFTEIYPWPWPAGFALAGPAIAVLGSLVPAGWAARIKTASALRSE</sequence>
<keyword evidence="2" id="KW-1003">Cell membrane</keyword>
<dbReference type="EMBL" id="BAAAUV010000009">
    <property type="protein sequence ID" value="GAA3217912.1"/>
    <property type="molecule type" value="Genomic_DNA"/>
</dbReference>
<evidence type="ECO:0000313" key="10">
    <source>
        <dbReference type="EMBL" id="GAA3217912.1"/>
    </source>
</evidence>
<dbReference type="Proteomes" id="UP001501237">
    <property type="component" value="Unassembled WGS sequence"/>
</dbReference>
<feature type="transmembrane region" description="Helical" evidence="7">
    <location>
        <begin position="415"/>
        <end position="434"/>
    </location>
</feature>
<feature type="transmembrane region" description="Helical" evidence="7">
    <location>
        <begin position="672"/>
        <end position="694"/>
    </location>
</feature>
<feature type="transmembrane region" description="Helical" evidence="7">
    <location>
        <begin position="728"/>
        <end position="750"/>
    </location>
</feature>
<keyword evidence="11" id="KW-1185">Reference proteome</keyword>
<comment type="subcellular location">
    <subcellularLocation>
        <location evidence="1">Cell membrane</location>
        <topology evidence="1">Multi-pass membrane protein</topology>
    </subcellularLocation>
</comment>
<feature type="domain" description="MacB-like periplasmic core" evidence="9">
    <location>
        <begin position="414"/>
        <end position="604"/>
    </location>
</feature>
<feature type="domain" description="ABC3 transporter permease C-terminal" evidence="8">
    <location>
        <begin position="633"/>
        <end position="746"/>
    </location>
</feature>
<evidence type="ECO:0000256" key="5">
    <source>
        <dbReference type="ARBA" id="ARBA00023136"/>
    </source>
</evidence>
<evidence type="ECO:0008006" key="12">
    <source>
        <dbReference type="Google" id="ProtNLM"/>
    </source>
</evidence>
<organism evidence="10 11">
    <name type="scientific">Actinocorallia longicatena</name>
    <dbReference type="NCBI Taxonomy" id="111803"/>
    <lineage>
        <taxon>Bacteria</taxon>
        <taxon>Bacillati</taxon>
        <taxon>Actinomycetota</taxon>
        <taxon>Actinomycetes</taxon>
        <taxon>Streptosporangiales</taxon>
        <taxon>Thermomonosporaceae</taxon>
        <taxon>Actinocorallia</taxon>
    </lineage>
</organism>
<evidence type="ECO:0000256" key="2">
    <source>
        <dbReference type="ARBA" id="ARBA00022475"/>
    </source>
</evidence>
<feature type="transmembrane region" description="Helical" evidence="7">
    <location>
        <begin position="21"/>
        <end position="43"/>
    </location>
</feature>
<dbReference type="Pfam" id="PF02687">
    <property type="entry name" value="FtsX"/>
    <property type="match status" value="2"/>
</dbReference>
<evidence type="ECO:0000256" key="3">
    <source>
        <dbReference type="ARBA" id="ARBA00022692"/>
    </source>
</evidence>
<dbReference type="RefSeq" id="WP_344830618.1">
    <property type="nucleotide sequence ID" value="NZ_BAAAUV010000009.1"/>
</dbReference>
<keyword evidence="5 7" id="KW-0472">Membrane</keyword>
<evidence type="ECO:0000313" key="11">
    <source>
        <dbReference type="Proteomes" id="UP001501237"/>
    </source>
</evidence>
<dbReference type="InterPro" id="IPR025857">
    <property type="entry name" value="MacB_PCD"/>
</dbReference>
<feature type="transmembrane region" description="Helical" evidence="7">
    <location>
        <begin position="623"/>
        <end position="651"/>
    </location>
</feature>
<evidence type="ECO:0000259" key="8">
    <source>
        <dbReference type="Pfam" id="PF02687"/>
    </source>
</evidence>
<evidence type="ECO:0000259" key="9">
    <source>
        <dbReference type="Pfam" id="PF12704"/>
    </source>
</evidence>
<keyword evidence="4 7" id="KW-1133">Transmembrane helix</keyword>
<dbReference type="Pfam" id="PF12704">
    <property type="entry name" value="MacB_PCD"/>
    <property type="match status" value="1"/>
</dbReference>